<keyword evidence="2" id="KW-1133">Transmembrane helix</keyword>
<evidence type="ECO:0000256" key="2">
    <source>
        <dbReference type="SAM" id="Phobius"/>
    </source>
</evidence>
<feature type="region of interest" description="Disordered" evidence="1">
    <location>
        <begin position="1"/>
        <end position="29"/>
    </location>
</feature>
<reference evidence="5" key="1">
    <citation type="submission" date="2017-02" db="UniProtKB">
        <authorList>
            <consortium name="WormBaseParasite"/>
        </authorList>
    </citation>
    <scope>IDENTIFICATION</scope>
</reference>
<gene>
    <name evidence="3" type="ORF">TTAC_LOCUS9681</name>
</gene>
<organism evidence="5">
    <name type="scientific">Hydatigena taeniaeformis</name>
    <name type="common">Feline tapeworm</name>
    <name type="synonym">Taenia taeniaeformis</name>
    <dbReference type="NCBI Taxonomy" id="6205"/>
    <lineage>
        <taxon>Eukaryota</taxon>
        <taxon>Metazoa</taxon>
        <taxon>Spiralia</taxon>
        <taxon>Lophotrochozoa</taxon>
        <taxon>Platyhelminthes</taxon>
        <taxon>Cestoda</taxon>
        <taxon>Eucestoda</taxon>
        <taxon>Cyclophyllidea</taxon>
        <taxon>Taeniidae</taxon>
        <taxon>Hydatigera</taxon>
    </lineage>
</organism>
<evidence type="ECO:0000313" key="4">
    <source>
        <dbReference type="Proteomes" id="UP000274429"/>
    </source>
</evidence>
<accession>A0A0R3X821</accession>
<protein>
    <submittedName>
        <fullName evidence="5">CASP-like protein</fullName>
    </submittedName>
</protein>
<dbReference type="EMBL" id="UYWX01020977">
    <property type="protein sequence ID" value="VDM34574.1"/>
    <property type="molecule type" value="Genomic_DNA"/>
</dbReference>
<sequence>MAAFQAVDPGSTPGTRNSTFPPPTTPSFALHHTPPSIIQIRFMLMRKVTSSLSGICALVNCLLVAASHRLTLPTLFFSFSHVAYLTAFLLVLHSCTPMVLLWHRSHCRPCRTEYWHS</sequence>
<dbReference type="WBParaSite" id="TTAC_0000969601-mRNA-1">
    <property type="protein sequence ID" value="TTAC_0000969601-mRNA-1"/>
    <property type="gene ID" value="TTAC_0000969601"/>
</dbReference>
<evidence type="ECO:0000313" key="5">
    <source>
        <dbReference type="WBParaSite" id="TTAC_0000969601-mRNA-1"/>
    </source>
</evidence>
<evidence type="ECO:0000256" key="1">
    <source>
        <dbReference type="SAM" id="MobiDB-lite"/>
    </source>
</evidence>
<dbReference type="AlphaFoldDB" id="A0A0R3X821"/>
<feature type="transmembrane region" description="Helical" evidence="2">
    <location>
        <begin position="82"/>
        <end position="102"/>
    </location>
</feature>
<evidence type="ECO:0000313" key="3">
    <source>
        <dbReference type="EMBL" id="VDM34574.1"/>
    </source>
</evidence>
<dbReference type="Proteomes" id="UP000274429">
    <property type="component" value="Unassembled WGS sequence"/>
</dbReference>
<keyword evidence="2" id="KW-0472">Membrane</keyword>
<name>A0A0R3X821_HYDTA</name>
<proteinExistence type="predicted"/>
<keyword evidence="2" id="KW-0812">Transmembrane</keyword>
<reference evidence="3 4" key="2">
    <citation type="submission" date="2018-11" db="EMBL/GenBank/DDBJ databases">
        <authorList>
            <consortium name="Pathogen Informatics"/>
        </authorList>
    </citation>
    <scope>NUCLEOTIDE SEQUENCE [LARGE SCALE GENOMIC DNA]</scope>
</reference>
<feature type="transmembrane region" description="Helical" evidence="2">
    <location>
        <begin position="48"/>
        <end position="70"/>
    </location>
</feature>
<keyword evidence="4" id="KW-1185">Reference proteome</keyword>